<feature type="domain" description="MoaB/Mog" evidence="1">
    <location>
        <begin position="18"/>
        <end position="171"/>
    </location>
</feature>
<evidence type="ECO:0000313" key="3">
    <source>
        <dbReference type="Proteomes" id="UP000248044"/>
    </source>
</evidence>
<dbReference type="Proteomes" id="UP000248044">
    <property type="component" value="Chromosome"/>
</dbReference>
<evidence type="ECO:0000313" key="2">
    <source>
        <dbReference type="EMBL" id="AWR93556.1"/>
    </source>
</evidence>
<dbReference type="GeneID" id="36830879"/>
<reference evidence="2 3" key="1">
    <citation type="submission" date="2018-05" db="EMBL/GenBank/DDBJ databases">
        <title>Complete Genome Sequences of Extremely Thermoacidophilic, Metal-Mobilizing Type-Strain Members of the Archaeal Family Sulfolobaceae: Acidianus brierleyi DSM-1651T, Acidianus sulfidivorans DSM-18786T, Metallosphaera hakonensis DSM-7519T, and Metallosphaera prunae DSM-10039T.</title>
        <authorList>
            <person name="Counts J.A."/>
            <person name="Kelly R.M."/>
        </authorList>
    </citation>
    <scope>NUCLEOTIDE SEQUENCE [LARGE SCALE GENOMIC DNA]</scope>
    <source>
        <strain evidence="2 3">DSM 1651</strain>
    </source>
</reference>
<dbReference type="Gene3D" id="3.40.980.10">
    <property type="entry name" value="MoaB/Mog-like domain"/>
    <property type="match status" value="1"/>
</dbReference>
<dbReference type="GO" id="GO:0006777">
    <property type="term" value="P:Mo-molybdopterin cofactor biosynthetic process"/>
    <property type="evidence" value="ECO:0007669"/>
    <property type="project" value="InterPro"/>
</dbReference>
<dbReference type="InterPro" id="IPR001453">
    <property type="entry name" value="MoaB/Mog_dom"/>
</dbReference>
<name>A0A2U9IC07_9CREN</name>
<sequence length="178" mass="19742">MNSHELHRELAPKILNFFVITISTSRYEKMIKKEPVVDESGDAIKQEIITAGHKILGYDLVPDNKIKILKAFLNAVDNENVDVIVSTGGTGYSPSDTTVETLRKIFDREVEGFSDVFRMLSYNDPKVKSAAYLTKASAGIINSKVIYLLPGSPSAVTLAMKELIIPEVSHLVYIVRSK</sequence>
<dbReference type="Pfam" id="PF00994">
    <property type="entry name" value="MoCF_biosynth"/>
    <property type="match status" value="1"/>
</dbReference>
<dbReference type="FunFam" id="3.40.980.10:FF:000006">
    <property type="entry name" value="Molybdenum cofactor biosynthesis protein B"/>
    <property type="match status" value="1"/>
</dbReference>
<dbReference type="EMBL" id="CP029289">
    <property type="protein sequence ID" value="AWR93556.1"/>
    <property type="molecule type" value="Genomic_DNA"/>
</dbReference>
<dbReference type="KEGG" id="abri:DFR85_01945"/>
<dbReference type="PIRSF" id="PIRSF006443">
    <property type="entry name" value="MoaB"/>
    <property type="match status" value="1"/>
</dbReference>
<gene>
    <name evidence="2" type="ORF">DFR85_01945</name>
</gene>
<proteinExistence type="predicted"/>
<dbReference type="SMART" id="SM00852">
    <property type="entry name" value="MoCF_biosynth"/>
    <property type="match status" value="1"/>
</dbReference>
<dbReference type="AlphaFoldDB" id="A0A2U9IC07"/>
<dbReference type="SUPFAM" id="SSF53218">
    <property type="entry name" value="Molybdenum cofactor biosynthesis proteins"/>
    <property type="match status" value="1"/>
</dbReference>
<dbReference type="InterPro" id="IPR036425">
    <property type="entry name" value="MoaB/Mog-like_dom_sf"/>
</dbReference>
<accession>A0A2U9IC07</accession>
<dbReference type="PANTHER" id="PTHR43232">
    <property type="entry name" value="MOLYBDENUM COFACTOR BIOSYNTHESIS PROTEIN B"/>
    <property type="match status" value="1"/>
</dbReference>
<dbReference type="RefSeq" id="WP_110269440.1">
    <property type="nucleotide sequence ID" value="NZ_CP029289.2"/>
</dbReference>
<dbReference type="NCBIfam" id="TIGR00177">
    <property type="entry name" value="molyb_syn"/>
    <property type="match status" value="1"/>
</dbReference>
<dbReference type="PANTHER" id="PTHR43232:SF2">
    <property type="entry name" value="MOLYBDENUM COFACTOR BIOSYNTHESIS PROTEIN B"/>
    <property type="match status" value="1"/>
</dbReference>
<keyword evidence="3" id="KW-1185">Reference proteome</keyword>
<dbReference type="GO" id="GO:0005829">
    <property type="term" value="C:cytosol"/>
    <property type="evidence" value="ECO:0007669"/>
    <property type="project" value="TreeGrafter"/>
</dbReference>
<protein>
    <submittedName>
        <fullName evidence="2">Molybdenum cofactor biosynthesis protein</fullName>
    </submittedName>
</protein>
<dbReference type="CDD" id="cd00886">
    <property type="entry name" value="MogA_MoaB"/>
    <property type="match status" value="1"/>
</dbReference>
<evidence type="ECO:0000259" key="1">
    <source>
        <dbReference type="SMART" id="SM00852"/>
    </source>
</evidence>
<dbReference type="OrthoDB" id="205337at2157"/>
<dbReference type="InterPro" id="IPR012245">
    <property type="entry name" value="MoaB"/>
</dbReference>
<organism evidence="2 3">
    <name type="scientific">Acidianus brierleyi</name>
    <dbReference type="NCBI Taxonomy" id="41673"/>
    <lineage>
        <taxon>Archaea</taxon>
        <taxon>Thermoproteota</taxon>
        <taxon>Thermoprotei</taxon>
        <taxon>Sulfolobales</taxon>
        <taxon>Sulfolobaceae</taxon>
        <taxon>Acidianus</taxon>
    </lineage>
</organism>